<feature type="region of interest" description="Disordered" evidence="1">
    <location>
        <begin position="1"/>
        <end position="48"/>
    </location>
</feature>
<reference evidence="2" key="1">
    <citation type="journal article" date="2016" name="Front. Microbiol.">
        <title>Genome Sequence of the Piezophilic, Mesophilic Sulfate-Reducing Bacterium Desulfovibrio indicus J2T.</title>
        <authorList>
            <person name="Cao J."/>
            <person name="Maignien L."/>
            <person name="Shao Z."/>
            <person name="Alain K."/>
            <person name="Jebbar M."/>
        </authorList>
    </citation>
    <scope>NUCLEOTIDE SEQUENCE</scope>
    <source>
        <strain evidence="2">JCM 32048</strain>
    </source>
</reference>
<gene>
    <name evidence="2" type="ORF">MPEAHAMD_5855</name>
</gene>
<sequence length="114" mass="12393">MIPTPSFAMASTAPAPSSKAARRDADRARKRAERRALRDAGAPDPRQLDAAIVDALRDALRPPRGQGSVRRHVDIHDVLRGAATALRGRSHGGVSLRREAIHRVLADRLAPRQD</sequence>
<feature type="compositionally biased region" description="Low complexity" evidence="1">
    <location>
        <begin position="8"/>
        <end position="19"/>
    </location>
</feature>
<proteinExistence type="predicted"/>
<reference evidence="2" key="2">
    <citation type="submission" date="2021-08" db="EMBL/GenBank/DDBJ databases">
        <authorList>
            <person name="Tani A."/>
            <person name="Ola A."/>
            <person name="Ogura Y."/>
            <person name="Katsura K."/>
            <person name="Hayashi T."/>
        </authorList>
    </citation>
    <scope>NUCLEOTIDE SEQUENCE</scope>
    <source>
        <strain evidence="2">JCM 32048</strain>
    </source>
</reference>
<evidence type="ECO:0000313" key="3">
    <source>
        <dbReference type="Proteomes" id="UP001055286"/>
    </source>
</evidence>
<dbReference type="AlphaFoldDB" id="A0AA37HGT6"/>
<dbReference type="EMBL" id="BPQJ01000044">
    <property type="protein sequence ID" value="GJD65660.1"/>
    <property type="molecule type" value="Genomic_DNA"/>
</dbReference>
<keyword evidence="3" id="KW-1185">Reference proteome</keyword>
<accession>A0AA37HGT6</accession>
<evidence type="ECO:0000256" key="1">
    <source>
        <dbReference type="SAM" id="MobiDB-lite"/>
    </source>
</evidence>
<comment type="caution">
    <text evidence="2">The sequence shown here is derived from an EMBL/GenBank/DDBJ whole genome shotgun (WGS) entry which is preliminary data.</text>
</comment>
<protein>
    <submittedName>
        <fullName evidence="2">Uncharacterized protein</fullName>
    </submittedName>
</protein>
<organism evidence="2 3">
    <name type="scientific">Methylobacterium frigidaeris</name>
    <dbReference type="NCBI Taxonomy" id="2038277"/>
    <lineage>
        <taxon>Bacteria</taxon>
        <taxon>Pseudomonadati</taxon>
        <taxon>Pseudomonadota</taxon>
        <taxon>Alphaproteobacteria</taxon>
        <taxon>Hyphomicrobiales</taxon>
        <taxon>Methylobacteriaceae</taxon>
        <taxon>Methylobacterium</taxon>
    </lineage>
</organism>
<evidence type="ECO:0000313" key="2">
    <source>
        <dbReference type="EMBL" id="GJD65660.1"/>
    </source>
</evidence>
<name>A0AA37HGT6_9HYPH</name>
<dbReference type="Proteomes" id="UP001055286">
    <property type="component" value="Unassembled WGS sequence"/>
</dbReference>